<organism evidence="1">
    <name type="scientific">marine metagenome</name>
    <dbReference type="NCBI Taxonomy" id="408172"/>
    <lineage>
        <taxon>unclassified sequences</taxon>
        <taxon>metagenomes</taxon>
        <taxon>ecological metagenomes</taxon>
    </lineage>
</organism>
<evidence type="ECO:0000313" key="1">
    <source>
        <dbReference type="EMBL" id="SVB88314.1"/>
    </source>
</evidence>
<dbReference type="EMBL" id="UINC01062069">
    <property type="protein sequence ID" value="SVB88314.1"/>
    <property type="molecule type" value="Genomic_DNA"/>
</dbReference>
<name>A0A382HLS0_9ZZZZ</name>
<dbReference type="AlphaFoldDB" id="A0A382HLS0"/>
<feature type="non-terminal residue" evidence="1">
    <location>
        <position position="52"/>
    </location>
</feature>
<gene>
    <name evidence="1" type="ORF">METZ01_LOCUS241168</name>
</gene>
<sequence length="52" mass="5969">MISKNDPSKKKVEKPESFRLVGFAARPQKSRNFKLRKKALFHSPSLSPLKNT</sequence>
<proteinExistence type="predicted"/>
<reference evidence="1" key="1">
    <citation type="submission" date="2018-05" db="EMBL/GenBank/DDBJ databases">
        <authorList>
            <person name="Lanie J.A."/>
            <person name="Ng W.-L."/>
            <person name="Kazmierczak K.M."/>
            <person name="Andrzejewski T.M."/>
            <person name="Davidsen T.M."/>
            <person name="Wayne K.J."/>
            <person name="Tettelin H."/>
            <person name="Glass J.I."/>
            <person name="Rusch D."/>
            <person name="Podicherti R."/>
            <person name="Tsui H.-C.T."/>
            <person name="Winkler M.E."/>
        </authorList>
    </citation>
    <scope>NUCLEOTIDE SEQUENCE</scope>
</reference>
<accession>A0A382HLS0</accession>
<protein>
    <submittedName>
        <fullName evidence="1">Uncharacterized protein</fullName>
    </submittedName>
</protein>